<dbReference type="EC" id="3.1.3.-" evidence="1"/>
<keyword evidence="2" id="KW-1185">Reference proteome</keyword>
<name>A0ABV1IEY5_9ACTN</name>
<dbReference type="PANTHER" id="PTHR10000:SF8">
    <property type="entry name" value="HAD SUPERFAMILY HYDROLASE-LIKE, TYPE 3"/>
    <property type="match status" value="1"/>
</dbReference>
<dbReference type="GO" id="GO:0016787">
    <property type="term" value="F:hydrolase activity"/>
    <property type="evidence" value="ECO:0007669"/>
    <property type="project" value="UniProtKB-KW"/>
</dbReference>
<dbReference type="Pfam" id="PF08282">
    <property type="entry name" value="Hydrolase_3"/>
    <property type="match status" value="1"/>
</dbReference>
<keyword evidence="1" id="KW-0378">Hydrolase</keyword>
<dbReference type="InterPro" id="IPR006379">
    <property type="entry name" value="HAD-SF_hydro_IIB"/>
</dbReference>
<reference evidence="1 2" key="1">
    <citation type="submission" date="2024-04" db="EMBL/GenBank/DDBJ databases">
        <title>Human intestinal bacterial collection.</title>
        <authorList>
            <person name="Pauvert C."/>
            <person name="Hitch T.C.A."/>
            <person name="Clavel T."/>
        </authorList>
    </citation>
    <scope>NUCLEOTIDE SEQUENCE [LARGE SCALE GENOMIC DNA]</scope>
    <source>
        <strain evidence="1 2">CLA-AA-H197</strain>
    </source>
</reference>
<comment type="caution">
    <text evidence="1">The sequence shown here is derived from an EMBL/GenBank/DDBJ whole genome shotgun (WGS) entry which is preliminary data.</text>
</comment>
<protein>
    <submittedName>
        <fullName evidence="1">HAD family hydrolase</fullName>
        <ecNumber evidence="1">3.1.3.-</ecNumber>
    </submittedName>
</protein>
<dbReference type="Proteomes" id="UP001478817">
    <property type="component" value="Unassembled WGS sequence"/>
</dbReference>
<dbReference type="PANTHER" id="PTHR10000">
    <property type="entry name" value="PHOSPHOSERINE PHOSPHATASE"/>
    <property type="match status" value="1"/>
</dbReference>
<dbReference type="EMBL" id="JBBNGS010000001">
    <property type="protein sequence ID" value="MEQ2636875.1"/>
    <property type="molecule type" value="Genomic_DNA"/>
</dbReference>
<proteinExistence type="predicted"/>
<organism evidence="1 2">
    <name type="scientific">Paratractidigestivibacter faecalis</name>
    <dbReference type="NCBI Taxonomy" id="2292441"/>
    <lineage>
        <taxon>Bacteria</taxon>
        <taxon>Bacillati</taxon>
        <taxon>Actinomycetota</taxon>
        <taxon>Coriobacteriia</taxon>
        <taxon>Coriobacteriales</taxon>
        <taxon>Atopobiaceae</taxon>
        <taxon>Paratractidigestivibacter</taxon>
    </lineage>
</organism>
<evidence type="ECO:0000313" key="2">
    <source>
        <dbReference type="Proteomes" id="UP001478817"/>
    </source>
</evidence>
<gene>
    <name evidence="1" type="ORF">AAAT05_00700</name>
</gene>
<sequence>MIKLVLSDLDSTLLWQGDQHIATPFALEAIHALQDAGVHFAPATGRIYRDLDVMFAGDSRAYSTAVTSNGQLVYLDGELVDSTPMAREGLEGVRHALADVPDAYLVVEYGGQKMAVDAPLDFVLAHPDNFWHVEQVLPEVPNEPCFKANVRVTSKDFSRALEVRDALAARFASMEFTCPMPGVGHLDLTPKGFGKEHGGDFLMERLGLSPDEVCCFGDAENDLGLLSHYPNSVAVANAVPAVKEVARWHVGPANEESVAHALLDIARAAGEGCMPSFMRP</sequence>
<accession>A0ABV1IEY5</accession>
<evidence type="ECO:0000313" key="1">
    <source>
        <dbReference type="EMBL" id="MEQ2636875.1"/>
    </source>
</evidence>
<dbReference type="SUPFAM" id="SSF56784">
    <property type="entry name" value="HAD-like"/>
    <property type="match status" value="1"/>
</dbReference>
<dbReference type="NCBIfam" id="TIGR01484">
    <property type="entry name" value="HAD-SF-IIB"/>
    <property type="match status" value="1"/>
</dbReference>
<dbReference type="Gene3D" id="3.30.1240.10">
    <property type="match status" value="1"/>
</dbReference>
<dbReference type="InterPro" id="IPR036412">
    <property type="entry name" value="HAD-like_sf"/>
</dbReference>
<dbReference type="Gene3D" id="3.40.50.1000">
    <property type="entry name" value="HAD superfamily/HAD-like"/>
    <property type="match status" value="1"/>
</dbReference>
<dbReference type="RefSeq" id="WP_349181229.1">
    <property type="nucleotide sequence ID" value="NZ_JAZOPI010000014.1"/>
</dbReference>
<dbReference type="InterPro" id="IPR023214">
    <property type="entry name" value="HAD_sf"/>
</dbReference>